<proteinExistence type="predicted"/>
<dbReference type="KEGG" id="dcr:108201983"/>
<dbReference type="PANTHER" id="PTHR35692">
    <property type="entry name" value="F26F24.11"/>
    <property type="match status" value="1"/>
</dbReference>
<reference evidence="2" key="1">
    <citation type="journal article" date="2016" name="Nat. Genet.">
        <title>A high-quality carrot genome assembly provides new insights into carotenoid accumulation and asterid genome evolution.</title>
        <authorList>
            <person name="Iorizzo M."/>
            <person name="Ellison S."/>
            <person name="Senalik D."/>
            <person name="Zeng P."/>
            <person name="Satapoomin P."/>
            <person name="Huang J."/>
            <person name="Bowman M."/>
            <person name="Iovene M."/>
            <person name="Sanseverino W."/>
            <person name="Cavagnaro P."/>
            <person name="Yildiz M."/>
            <person name="Macko-Podgorni A."/>
            <person name="Moranska E."/>
            <person name="Grzebelus E."/>
            <person name="Grzebelus D."/>
            <person name="Ashrafi H."/>
            <person name="Zheng Z."/>
            <person name="Cheng S."/>
            <person name="Spooner D."/>
            <person name="Van Deynze A."/>
            <person name="Simon P."/>
        </authorList>
    </citation>
    <scope>NUCLEOTIDE SEQUENCE [LARGE SCALE GENOMIC DNA]</scope>
    <source>
        <tissue evidence="2">Leaf</tissue>
    </source>
</reference>
<sequence length="253" mass="27915">MADFANLSDSDDDRKVEALLAQALDHSVLEQVSAINCAGFTDPILPNQLESRFSRLKSFPSAKPMSQIPPIKPSDPPIKSDLKEKKLGQCDEFEALDVNVGAPVVETKLENGISVSPAKMSGFSKGGDGELGKKMRVRNVSFRSPSDSRASSRDSSPSPTRAIGCFWCSPKRVSGRKSKEYRSDDDWGKNEEVLSDISDFSAKGQEKLLKKMMKEEEKINREAAKIVKWAKQVSARMELSDAEDEMSDHEGTK</sequence>
<evidence type="ECO:0000313" key="2">
    <source>
        <dbReference type="EMBL" id="KZM83386.1"/>
    </source>
</evidence>
<name>A0A175YI60_DAUCS</name>
<dbReference type="EMBL" id="CP093351">
    <property type="protein sequence ID" value="WOH16363.1"/>
    <property type="molecule type" value="Genomic_DNA"/>
</dbReference>
<accession>A0A175YI60</accession>
<feature type="compositionally biased region" description="Low complexity" evidence="1">
    <location>
        <begin position="141"/>
        <end position="159"/>
    </location>
</feature>
<dbReference type="AlphaFoldDB" id="A0A175YI60"/>
<reference evidence="3" key="2">
    <citation type="submission" date="2022-03" db="EMBL/GenBank/DDBJ databases">
        <title>Draft title - Genomic analysis of global carrot germplasm unveils the trajectory of domestication and the origin of high carotenoid orange carrot.</title>
        <authorList>
            <person name="Iorizzo M."/>
            <person name="Ellison S."/>
            <person name="Senalik D."/>
            <person name="Macko-Podgorni A."/>
            <person name="Grzebelus D."/>
            <person name="Bostan H."/>
            <person name="Rolling W."/>
            <person name="Curaba J."/>
            <person name="Simon P."/>
        </authorList>
    </citation>
    <scope>NUCLEOTIDE SEQUENCE</scope>
    <source>
        <tissue evidence="3">Leaf</tissue>
    </source>
</reference>
<dbReference type="STRING" id="79200.A0A175YI60"/>
<feature type="region of interest" description="Disordered" evidence="1">
    <location>
        <begin position="116"/>
        <end position="161"/>
    </location>
</feature>
<gene>
    <name evidence="2" type="ORF">DCAR_030955</name>
    <name evidence="3" type="ORF">DCAR_0935914</name>
</gene>
<dbReference type="EMBL" id="LNRQ01000009">
    <property type="protein sequence ID" value="KZM83386.1"/>
    <property type="molecule type" value="Genomic_DNA"/>
</dbReference>
<dbReference type="Gramene" id="KZM83386">
    <property type="protein sequence ID" value="KZM83386"/>
    <property type="gene ID" value="DCAR_030955"/>
</dbReference>
<feature type="region of interest" description="Disordered" evidence="1">
    <location>
        <begin position="60"/>
        <end position="82"/>
    </location>
</feature>
<dbReference type="OMA" id="KSGCFWC"/>
<dbReference type="PANTHER" id="PTHR35692:SF5">
    <property type="entry name" value="REMORIN C-TERMINAL DOMAIN-CONTAINING PROTEIN"/>
    <property type="match status" value="1"/>
</dbReference>
<evidence type="ECO:0000313" key="3">
    <source>
        <dbReference type="EMBL" id="WOH16363.1"/>
    </source>
</evidence>
<protein>
    <submittedName>
        <fullName evidence="2">Uncharacterized protein</fullName>
    </submittedName>
</protein>
<evidence type="ECO:0000313" key="4">
    <source>
        <dbReference type="Proteomes" id="UP000077755"/>
    </source>
</evidence>
<organism evidence="2">
    <name type="scientific">Daucus carota subsp. sativus</name>
    <name type="common">Carrot</name>
    <dbReference type="NCBI Taxonomy" id="79200"/>
    <lineage>
        <taxon>Eukaryota</taxon>
        <taxon>Viridiplantae</taxon>
        <taxon>Streptophyta</taxon>
        <taxon>Embryophyta</taxon>
        <taxon>Tracheophyta</taxon>
        <taxon>Spermatophyta</taxon>
        <taxon>Magnoliopsida</taxon>
        <taxon>eudicotyledons</taxon>
        <taxon>Gunneridae</taxon>
        <taxon>Pentapetalae</taxon>
        <taxon>asterids</taxon>
        <taxon>campanulids</taxon>
        <taxon>Apiales</taxon>
        <taxon>Apiaceae</taxon>
        <taxon>Apioideae</taxon>
        <taxon>Scandiceae</taxon>
        <taxon>Daucinae</taxon>
        <taxon>Daucus</taxon>
        <taxon>Daucus sect. Daucus</taxon>
    </lineage>
</organism>
<evidence type="ECO:0000256" key="1">
    <source>
        <dbReference type="SAM" id="MobiDB-lite"/>
    </source>
</evidence>
<dbReference type="Proteomes" id="UP000077755">
    <property type="component" value="Chromosome 9"/>
</dbReference>
<keyword evidence="4" id="KW-1185">Reference proteome</keyword>
<dbReference type="OrthoDB" id="1936256at2759"/>